<dbReference type="Pfam" id="PF00004">
    <property type="entry name" value="AAA"/>
    <property type="match status" value="1"/>
</dbReference>
<evidence type="ECO:0000313" key="6">
    <source>
        <dbReference type="EMBL" id="OYO19394.1"/>
    </source>
</evidence>
<dbReference type="PANTHER" id="PTHR43392:SF2">
    <property type="entry name" value="AAA-TYPE ATPASE FAMILY PROTEIN _ ANKYRIN REPEAT FAMILY PROTEIN"/>
    <property type="match status" value="1"/>
</dbReference>
<feature type="compositionally biased region" description="Pro residues" evidence="4">
    <location>
        <begin position="237"/>
        <end position="252"/>
    </location>
</feature>
<evidence type="ECO:0000313" key="7">
    <source>
        <dbReference type="Proteomes" id="UP000216311"/>
    </source>
</evidence>
<dbReference type="InterPro" id="IPR000641">
    <property type="entry name" value="CbxX/CfxQ"/>
</dbReference>
<dbReference type="PRINTS" id="PR00819">
    <property type="entry name" value="CBXCFQXSUPER"/>
</dbReference>
<dbReference type="InterPro" id="IPR050773">
    <property type="entry name" value="CbxX/CfxQ_RuBisCO_ESX"/>
</dbReference>
<feature type="region of interest" description="Disordered" evidence="4">
    <location>
        <begin position="216"/>
        <end position="294"/>
    </location>
</feature>
<keyword evidence="2" id="KW-0547">Nucleotide-binding</keyword>
<sequence length="629" mass="66248">MPENATSGSLADTLARLEVVADAVGLDPAAARIEGMALAAAVAESGRQAFVDWCEQVGEAPSAERFMSMAQHGRRWRGAPTALLHELALSRPAQAPAYARVLAEVCTGACTLGEPNQRVAGNAQAAAAAQLAAAPGSAPKAPESTPQRPEFGSPEQIPATPPNLDEPTDQPGLGSRAQDFARQAPEVLRNVLDQLQHSVRRQQDDLDRVRQHNPLASSLDLDPSVPIGPGAFAGLPGGPPATSPATPPPPVGDPTSVDDPDRAGIGQAQAPTAPAASSGDQPAEETPAEEPEPRSLEELLAELDGLTGLARVKDEIHKQAAVLRIEGLRSKQGLSSPTVTRHLVFVGNPGTGKTTVARLVAGIYRALGLLSKGQLVEVDRSELVAGYLGQTAIKTAEVVKSAIGGVLFIDEAYSLSGDQYGTEAINTLVKEMEDNRDDLVVIVAGYPLPMSVFIAENPGLTSRFRTTIEFDDYTDAELEQIFTGMVGAADYDATEDTVQRFRELLGEQVRDSSFGNGRFARNCLEAAVGAHAWRLREVAEPTLADLRTLLPDDLAEADEDDDELPDLARLQPEPGQPLTAPDDDEDDDPAAAGDGTVDFGAPEPTPRRSAGPGRDADRSAPDEPTGDRP</sequence>
<dbReference type="CDD" id="cd00009">
    <property type="entry name" value="AAA"/>
    <property type="match status" value="1"/>
</dbReference>
<dbReference type="EMBL" id="NMVQ01000034">
    <property type="protein sequence ID" value="OYO19394.1"/>
    <property type="molecule type" value="Genomic_DNA"/>
</dbReference>
<comment type="similarity">
    <text evidence="1">Belongs to the CbxX/CfxQ family.</text>
</comment>
<dbReference type="FunFam" id="3.40.50.300:FF:000216">
    <property type="entry name" value="Type VII secretion ATPase EccA"/>
    <property type="match status" value="1"/>
</dbReference>
<evidence type="ECO:0000256" key="4">
    <source>
        <dbReference type="SAM" id="MobiDB-lite"/>
    </source>
</evidence>
<keyword evidence="7" id="KW-1185">Reference proteome</keyword>
<evidence type="ECO:0000256" key="1">
    <source>
        <dbReference type="ARBA" id="ARBA00010378"/>
    </source>
</evidence>
<dbReference type="Gene3D" id="3.40.50.300">
    <property type="entry name" value="P-loop containing nucleotide triphosphate hydrolases"/>
    <property type="match status" value="1"/>
</dbReference>
<dbReference type="GO" id="GO:0016887">
    <property type="term" value="F:ATP hydrolysis activity"/>
    <property type="evidence" value="ECO:0007669"/>
    <property type="project" value="InterPro"/>
</dbReference>
<dbReference type="SMART" id="SM00382">
    <property type="entry name" value="AAA"/>
    <property type="match status" value="1"/>
</dbReference>
<dbReference type="Proteomes" id="UP000216311">
    <property type="component" value="Unassembled WGS sequence"/>
</dbReference>
<evidence type="ECO:0000256" key="2">
    <source>
        <dbReference type="ARBA" id="ARBA00022741"/>
    </source>
</evidence>
<protein>
    <submittedName>
        <fullName evidence="6">AAA family ATPase</fullName>
    </submittedName>
</protein>
<feature type="region of interest" description="Disordered" evidence="4">
    <location>
        <begin position="131"/>
        <end position="176"/>
    </location>
</feature>
<dbReference type="RefSeq" id="WP_094364687.1">
    <property type="nucleotide sequence ID" value="NZ_NMVQ01000034.1"/>
</dbReference>
<reference evidence="6" key="1">
    <citation type="submission" date="2017-07" db="EMBL/GenBank/DDBJ databases">
        <title>Draft whole genome sequences of clinical Proprionibacteriaceae strains.</title>
        <authorList>
            <person name="Bernier A.-M."/>
            <person name="Bernard K."/>
            <person name="Domingo M.-C."/>
        </authorList>
    </citation>
    <scope>NUCLEOTIDE SEQUENCE [LARGE SCALE GENOMIC DNA]</scope>
    <source>
        <strain evidence="6">NML 130396</strain>
    </source>
</reference>
<dbReference type="PANTHER" id="PTHR43392">
    <property type="entry name" value="AAA-TYPE ATPASE FAMILY PROTEIN / ANKYRIN REPEAT FAMILY PROTEIN"/>
    <property type="match status" value="1"/>
</dbReference>
<keyword evidence="3" id="KW-0067">ATP-binding</keyword>
<comment type="caution">
    <text evidence="6">The sequence shown here is derived from an EMBL/GenBank/DDBJ whole genome shotgun (WGS) entry which is preliminary data.</text>
</comment>
<dbReference type="InterPro" id="IPR003959">
    <property type="entry name" value="ATPase_AAA_core"/>
</dbReference>
<dbReference type="SUPFAM" id="SSF52540">
    <property type="entry name" value="P-loop containing nucleoside triphosphate hydrolases"/>
    <property type="match status" value="1"/>
</dbReference>
<feature type="compositionally biased region" description="Basic and acidic residues" evidence="4">
    <location>
        <begin position="614"/>
        <end position="629"/>
    </location>
</feature>
<dbReference type="InterPro" id="IPR003593">
    <property type="entry name" value="AAA+_ATPase"/>
</dbReference>
<dbReference type="GO" id="GO:0005524">
    <property type="term" value="F:ATP binding"/>
    <property type="evidence" value="ECO:0007669"/>
    <property type="project" value="UniProtKB-KW"/>
</dbReference>
<dbReference type="InterPro" id="IPR041627">
    <property type="entry name" value="AAA_lid_6"/>
</dbReference>
<gene>
    <name evidence="6" type="ORF">CGZ93_13630</name>
</gene>
<evidence type="ECO:0000259" key="5">
    <source>
        <dbReference type="SMART" id="SM00382"/>
    </source>
</evidence>
<dbReference type="Gene3D" id="1.10.8.60">
    <property type="match status" value="1"/>
</dbReference>
<feature type="compositionally biased region" description="Low complexity" evidence="4">
    <location>
        <begin position="131"/>
        <end position="141"/>
    </location>
</feature>
<dbReference type="Pfam" id="PF17866">
    <property type="entry name" value="AAA_lid_6"/>
    <property type="match status" value="1"/>
</dbReference>
<feature type="region of interest" description="Disordered" evidence="4">
    <location>
        <begin position="557"/>
        <end position="629"/>
    </location>
</feature>
<dbReference type="OrthoDB" id="9806903at2"/>
<organism evidence="6 7">
    <name type="scientific">Enemella dayhoffiae</name>
    <dbReference type="NCBI Taxonomy" id="2016507"/>
    <lineage>
        <taxon>Bacteria</taxon>
        <taxon>Bacillati</taxon>
        <taxon>Actinomycetota</taxon>
        <taxon>Actinomycetes</taxon>
        <taxon>Propionibacteriales</taxon>
        <taxon>Propionibacteriaceae</taxon>
        <taxon>Enemella</taxon>
    </lineage>
</organism>
<proteinExistence type="inferred from homology"/>
<feature type="domain" description="AAA+ ATPase" evidence="5">
    <location>
        <begin position="339"/>
        <end position="474"/>
    </location>
</feature>
<feature type="compositionally biased region" description="Low complexity" evidence="4">
    <location>
        <begin position="253"/>
        <end position="276"/>
    </location>
</feature>
<dbReference type="InterPro" id="IPR027417">
    <property type="entry name" value="P-loop_NTPase"/>
</dbReference>
<name>A0A255H090_9ACTN</name>
<dbReference type="AlphaFoldDB" id="A0A255H090"/>
<evidence type="ECO:0000256" key="3">
    <source>
        <dbReference type="ARBA" id="ARBA00022840"/>
    </source>
</evidence>
<accession>A0A255H090</accession>